<keyword evidence="2" id="KW-1185">Reference proteome</keyword>
<reference evidence="1" key="1">
    <citation type="submission" date="2019-08" db="EMBL/GenBank/DDBJ databases">
        <title>The genome of the North American firefly Photinus pyralis.</title>
        <authorList>
            <consortium name="Photinus pyralis genome working group"/>
            <person name="Fallon T.R."/>
            <person name="Sander Lower S.E."/>
            <person name="Weng J.-K."/>
        </authorList>
    </citation>
    <scope>NUCLEOTIDE SEQUENCE</scope>
    <source>
        <strain evidence="1">TRF0915ILg1</strain>
        <tissue evidence="1">Whole body</tissue>
    </source>
</reference>
<dbReference type="OrthoDB" id="6753017at2759"/>
<dbReference type="Proteomes" id="UP000801492">
    <property type="component" value="Unassembled WGS sequence"/>
</dbReference>
<dbReference type="AlphaFoldDB" id="A0A8K0FZE7"/>
<sequence length="201" mass="22228">MAFLRFAFANGGAEGGSRDYNVVGKDEFMQTYRDKNKFANCGGGHPASYKGCTRFLKKTTCEKKPEPATKSRCLSPMAYPPSSPPRALNSYSETFLHPRIKNPKLKVLLSSPDSFDKILCGHAYSRAVRAHILAHDCLASIVINGLKLTKEELSAVENVINYSDRSIILRAHEDAAFHAVTEKLKNTLHTIENGGPTSKLW</sequence>
<organism evidence="1 2">
    <name type="scientific">Ignelater luminosus</name>
    <name type="common">Cucubano</name>
    <name type="synonym">Pyrophorus luminosus</name>
    <dbReference type="NCBI Taxonomy" id="2038154"/>
    <lineage>
        <taxon>Eukaryota</taxon>
        <taxon>Metazoa</taxon>
        <taxon>Ecdysozoa</taxon>
        <taxon>Arthropoda</taxon>
        <taxon>Hexapoda</taxon>
        <taxon>Insecta</taxon>
        <taxon>Pterygota</taxon>
        <taxon>Neoptera</taxon>
        <taxon>Endopterygota</taxon>
        <taxon>Coleoptera</taxon>
        <taxon>Polyphaga</taxon>
        <taxon>Elateriformia</taxon>
        <taxon>Elateroidea</taxon>
        <taxon>Elateridae</taxon>
        <taxon>Agrypninae</taxon>
        <taxon>Pyrophorini</taxon>
        <taxon>Ignelater</taxon>
    </lineage>
</organism>
<name>A0A8K0FZE7_IGNLU</name>
<gene>
    <name evidence="1" type="ORF">ILUMI_19927</name>
</gene>
<accession>A0A8K0FZE7</accession>
<evidence type="ECO:0000313" key="1">
    <source>
        <dbReference type="EMBL" id="KAF2886245.1"/>
    </source>
</evidence>
<dbReference type="EMBL" id="VTPC01088242">
    <property type="protein sequence ID" value="KAF2886245.1"/>
    <property type="molecule type" value="Genomic_DNA"/>
</dbReference>
<evidence type="ECO:0000313" key="2">
    <source>
        <dbReference type="Proteomes" id="UP000801492"/>
    </source>
</evidence>
<protein>
    <submittedName>
        <fullName evidence="1">Uncharacterized protein</fullName>
    </submittedName>
</protein>
<feature type="non-terminal residue" evidence="1">
    <location>
        <position position="1"/>
    </location>
</feature>
<comment type="caution">
    <text evidence="1">The sequence shown here is derived from an EMBL/GenBank/DDBJ whole genome shotgun (WGS) entry which is preliminary data.</text>
</comment>
<proteinExistence type="predicted"/>